<dbReference type="Proteomes" id="UP000293652">
    <property type="component" value="Unassembled WGS sequence"/>
</dbReference>
<dbReference type="Pfam" id="PF09924">
    <property type="entry name" value="LPG_synthase_C"/>
    <property type="match status" value="1"/>
</dbReference>
<gene>
    <name evidence="7" type="ORF">ELI03_34810</name>
</gene>
<sequence>MVPMRTLIDSCFDRSLPAIPSSKLTLDQRLALCRQYGDFSLAYSTAVQPDLSYFGDEKGYIAYATKMGHVFALGDPIASRASKADYIARFIAQSGKPCFVQIHSETAAALTSHGYSVNQLGKDSALSLPNHSFNGKRNETLRYSERWLYKNGYSIHECGDGELGPELSKISDDWRAGRIVRRREMRFLNRPFCLSLRPGMRRFVLFSPHSKPIALLDFDPLCRDGKVIGYTAAFKRKIQGTTAHAEIGLTKYAADRFRQEGAKIMTLGLSPLAGIEKSQFPESTVWRYLYQRAFLSPLINRRIFNVQGQAAFKRRFHGDELQTYIGFKRGTPTEKVALLRLLKTF</sequence>
<dbReference type="EMBL" id="SIPC01000009">
    <property type="protein sequence ID" value="TAX64425.1"/>
    <property type="molecule type" value="Genomic_DNA"/>
</dbReference>
<keyword evidence="5" id="KW-0472">Membrane</keyword>
<keyword evidence="4" id="KW-1133">Transmembrane helix</keyword>
<comment type="subcellular location">
    <subcellularLocation>
        <location evidence="1">Cell membrane</location>
        <topology evidence="1">Multi-pass membrane protein</topology>
    </subcellularLocation>
</comment>
<dbReference type="GO" id="GO:0005886">
    <property type="term" value="C:plasma membrane"/>
    <property type="evidence" value="ECO:0007669"/>
    <property type="project" value="UniProtKB-SubCell"/>
</dbReference>
<name>A0A4V2II34_RHILE</name>
<dbReference type="PANTHER" id="PTHR34697:SF2">
    <property type="entry name" value="PHOSPHATIDYLGLYCEROL LYSYLTRANSFERASE"/>
    <property type="match status" value="1"/>
</dbReference>
<organism evidence="7 8">
    <name type="scientific">Rhizobium leguminosarum</name>
    <dbReference type="NCBI Taxonomy" id="384"/>
    <lineage>
        <taxon>Bacteria</taxon>
        <taxon>Pseudomonadati</taxon>
        <taxon>Pseudomonadota</taxon>
        <taxon>Alphaproteobacteria</taxon>
        <taxon>Hyphomicrobiales</taxon>
        <taxon>Rhizobiaceae</taxon>
        <taxon>Rhizobium/Agrobacterium group</taxon>
        <taxon>Rhizobium</taxon>
    </lineage>
</organism>
<evidence type="ECO:0000256" key="2">
    <source>
        <dbReference type="ARBA" id="ARBA00022475"/>
    </source>
</evidence>
<dbReference type="AlphaFoldDB" id="A0A4V2II34"/>
<dbReference type="GO" id="GO:0016755">
    <property type="term" value="F:aminoacyltransferase activity"/>
    <property type="evidence" value="ECO:0007669"/>
    <property type="project" value="TreeGrafter"/>
</dbReference>
<feature type="domain" description="Phosphatidylglycerol lysyltransferase C-terminal" evidence="6">
    <location>
        <begin position="32"/>
        <end position="325"/>
    </location>
</feature>
<protein>
    <submittedName>
        <fullName evidence="7">DUF2156 domain-containing protein</fullName>
    </submittedName>
</protein>
<comment type="caution">
    <text evidence="7">The sequence shown here is derived from an EMBL/GenBank/DDBJ whole genome shotgun (WGS) entry which is preliminary data.</text>
</comment>
<evidence type="ECO:0000313" key="8">
    <source>
        <dbReference type="Proteomes" id="UP000293652"/>
    </source>
</evidence>
<keyword evidence="2" id="KW-1003">Cell membrane</keyword>
<dbReference type="RefSeq" id="WP_130680176.1">
    <property type="nucleotide sequence ID" value="NZ_SIOQ01000007.1"/>
</dbReference>
<evidence type="ECO:0000259" key="6">
    <source>
        <dbReference type="Pfam" id="PF09924"/>
    </source>
</evidence>
<evidence type="ECO:0000256" key="1">
    <source>
        <dbReference type="ARBA" id="ARBA00004651"/>
    </source>
</evidence>
<keyword evidence="3" id="KW-0812">Transmembrane</keyword>
<dbReference type="InterPro" id="IPR024320">
    <property type="entry name" value="LPG_synthase_C"/>
</dbReference>
<dbReference type="InterPro" id="IPR051211">
    <property type="entry name" value="PG_lysyltransferase"/>
</dbReference>
<accession>A0A4V2II34</accession>
<dbReference type="PANTHER" id="PTHR34697">
    <property type="entry name" value="PHOSPHATIDYLGLYCEROL LYSYLTRANSFERASE"/>
    <property type="match status" value="1"/>
</dbReference>
<reference evidence="7 8" key="1">
    <citation type="submission" date="2019-02" db="EMBL/GenBank/DDBJ databases">
        <title>The genomic architecture of introgression among sibling species of bacteria.</title>
        <authorList>
            <person name="Cavassim M.I.A."/>
            <person name="Moeskjaer S."/>
            <person name="Moslemi C."/>
            <person name="Fields B."/>
            <person name="Bachmann A."/>
            <person name="Vilhjalmsson B."/>
            <person name="Schierup M.H."/>
            <person name="Young J.P.W."/>
            <person name="Andersen S.U."/>
        </authorList>
    </citation>
    <scope>NUCLEOTIDE SEQUENCE [LARGE SCALE GENOMIC DNA]</scope>
    <source>
        <strain evidence="7 8">SM145A</strain>
    </source>
</reference>
<evidence type="ECO:0000256" key="4">
    <source>
        <dbReference type="ARBA" id="ARBA00022989"/>
    </source>
</evidence>
<dbReference type="GO" id="GO:0055091">
    <property type="term" value="P:phospholipid homeostasis"/>
    <property type="evidence" value="ECO:0007669"/>
    <property type="project" value="TreeGrafter"/>
</dbReference>
<evidence type="ECO:0000313" key="7">
    <source>
        <dbReference type="EMBL" id="TAX64425.1"/>
    </source>
</evidence>
<evidence type="ECO:0000256" key="3">
    <source>
        <dbReference type="ARBA" id="ARBA00022692"/>
    </source>
</evidence>
<evidence type="ECO:0000256" key="5">
    <source>
        <dbReference type="ARBA" id="ARBA00023136"/>
    </source>
</evidence>
<proteinExistence type="predicted"/>